<dbReference type="Gene3D" id="3.20.20.150">
    <property type="entry name" value="Divalent-metal-dependent TIM barrel enzymes"/>
    <property type="match status" value="1"/>
</dbReference>
<reference evidence="2 3" key="1">
    <citation type="submission" date="2018-08" db="EMBL/GenBank/DDBJ databases">
        <title>Draft genome sequences of two Aspergillus turcosus clinical strains isolated from bronchoalveolar lavage fluid: one azole-susceptible and the other azole-resistant.</title>
        <authorList>
            <person name="Parent-Michaud M."/>
            <person name="Dufresne P.J."/>
            <person name="Fournier E."/>
            <person name="Martineau C."/>
            <person name="Moreira S."/>
            <person name="Perkins V."/>
            <person name="De Repentigny L."/>
            <person name="Dufresne S.F."/>
        </authorList>
    </citation>
    <scope>NUCLEOTIDE SEQUENCE [LARGE SCALE GENOMIC DNA]</scope>
    <source>
        <strain evidence="2">HMR AF 1038</strain>
    </source>
</reference>
<dbReference type="EMBL" id="NIDN02000138">
    <property type="protein sequence ID" value="RLL95770.1"/>
    <property type="molecule type" value="Genomic_DNA"/>
</dbReference>
<dbReference type="InterPro" id="IPR013022">
    <property type="entry name" value="Xyl_isomerase-like_TIM-brl"/>
</dbReference>
<dbReference type="PANTHER" id="PTHR12110">
    <property type="entry name" value="HYDROXYPYRUVATE ISOMERASE"/>
    <property type="match status" value="1"/>
</dbReference>
<dbReference type="Proteomes" id="UP000215289">
    <property type="component" value="Unassembled WGS sequence"/>
</dbReference>
<evidence type="ECO:0000313" key="3">
    <source>
        <dbReference type="Proteomes" id="UP000215289"/>
    </source>
</evidence>
<dbReference type="SUPFAM" id="SSF51658">
    <property type="entry name" value="Xylose isomerase-like"/>
    <property type="match status" value="1"/>
</dbReference>
<dbReference type="PANTHER" id="PTHR12110:SF21">
    <property type="entry name" value="XYLOSE ISOMERASE-LIKE TIM BARREL DOMAIN-CONTAINING PROTEIN"/>
    <property type="match status" value="1"/>
</dbReference>
<dbReference type="AlphaFoldDB" id="A0A229X8Z4"/>
<dbReference type="Pfam" id="PF01261">
    <property type="entry name" value="AP_endonuc_2"/>
    <property type="match status" value="1"/>
</dbReference>
<dbReference type="OrthoDB" id="5360893at2759"/>
<protein>
    <recommendedName>
        <fullName evidence="1">Xylose isomerase-like TIM barrel domain-containing protein</fullName>
    </recommendedName>
</protein>
<gene>
    <name evidence="2" type="ORF">CFD26_104702</name>
</gene>
<organism evidence="2 3">
    <name type="scientific">Aspergillus turcosus</name>
    <dbReference type="NCBI Taxonomy" id="1245748"/>
    <lineage>
        <taxon>Eukaryota</taxon>
        <taxon>Fungi</taxon>
        <taxon>Dikarya</taxon>
        <taxon>Ascomycota</taxon>
        <taxon>Pezizomycotina</taxon>
        <taxon>Eurotiomycetes</taxon>
        <taxon>Eurotiomycetidae</taxon>
        <taxon>Eurotiales</taxon>
        <taxon>Aspergillaceae</taxon>
        <taxon>Aspergillus</taxon>
        <taxon>Aspergillus subgen. Fumigati</taxon>
    </lineage>
</organism>
<proteinExistence type="predicted"/>
<evidence type="ECO:0000313" key="2">
    <source>
        <dbReference type="EMBL" id="RLL95770.1"/>
    </source>
</evidence>
<keyword evidence="3" id="KW-1185">Reference proteome</keyword>
<dbReference type="InterPro" id="IPR036237">
    <property type="entry name" value="Xyl_isomerase-like_sf"/>
</dbReference>
<dbReference type="InterPro" id="IPR050312">
    <property type="entry name" value="IolE/XylAMocC-like"/>
</dbReference>
<dbReference type="STRING" id="1245748.A0A229X8Z4"/>
<comment type="caution">
    <text evidence="2">The sequence shown here is derived from an EMBL/GenBank/DDBJ whole genome shotgun (WGS) entry which is preliminary data.</text>
</comment>
<sequence length="352" mass="39400">MPNRLGIGSMSLGRPGIHDLPSKLHQASRHGYEGIELFFDDLDSLAQSSFNGCHLAAAHEVRRLCDTLRLSIICLQPFLFYEGLLDRTQHEHLLTEKLPKWFQLARILNTDLIQIPSNFLPADRTTGDLDLITSDLQRIADLGLAQSPPFRFAYEALAWGTHISTWEQAWTLVSRANRPNLGLCLDTFNLAARVYADPASPSGKTPTADTDLQSSLSRLRADIDPKKVFYIQIVDGERLSAPLDQNHPFHVGGQPPRMSWSRNARLFPFEEDRGGYLPVLDVARAFFDTGFEGWVSLELFSRTLADPDPATPERHAVRGWRAWRKLVEVLGLEVATQGSLLSDASAAVQHRL</sequence>
<feature type="domain" description="Xylose isomerase-like TIM barrel" evidence="1">
    <location>
        <begin position="25"/>
        <end position="313"/>
    </location>
</feature>
<accession>A0A229X8Z4</accession>
<evidence type="ECO:0000259" key="1">
    <source>
        <dbReference type="Pfam" id="PF01261"/>
    </source>
</evidence>
<name>A0A229X8Z4_9EURO</name>